<feature type="region of interest" description="Disordered" evidence="1">
    <location>
        <begin position="195"/>
        <end position="223"/>
    </location>
</feature>
<accession>A0A512AHK2</accession>
<evidence type="ECO:0000256" key="2">
    <source>
        <dbReference type="SAM" id="SignalP"/>
    </source>
</evidence>
<sequence length="223" mass="23221">MSIRMPRLQGAARVLLLAGVMSLPLAACNAPSADMNRSLESVHQPVVQRTSYVFDVSTLPGGGLPVTEQRRLAGWLDALGLGYGDRVSLDDPVDSEQTRTSVEQVAGRFGIILADVAPVTEGAIAPGTARVVVSRSEASVPGCPDWASKIDNRTNNATSSNYGCAVNSNMAAMVANKEDLVHGAKGQSTTLVQSNSKAIQSYRDQPPTGAQGLKAVSSKSGGN</sequence>
<dbReference type="InterPro" id="IPR019027">
    <property type="entry name" value="Pilus_biogenesis_CpaD-related"/>
</dbReference>
<protein>
    <recommendedName>
        <fullName evidence="5">Pilus assembly protein CpaD</fullName>
    </recommendedName>
</protein>
<organism evidence="3 4">
    <name type="scientific">Novosphingobium sediminis</name>
    <dbReference type="NCBI Taxonomy" id="707214"/>
    <lineage>
        <taxon>Bacteria</taxon>
        <taxon>Pseudomonadati</taxon>
        <taxon>Pseudomonadota</taxon>
        <taxon>Alphaproteobacteria</taxon>
        <taxon>Sphingomonadales</taxon>
        <taxon>Sphingomonadaceae</taxon>
        <taxon>Novosphingobium</taxon>
    </lineage>
</organism>
<evidence type="ECO:0000313" key="3">
    <source>
        <dbReference type="EMBL" id="GEN99194.1"/>
    </source>
</evidence>
<keyword evidence="4" id="KW-1185">Reference proteome</keyword>
<reference evidence="3 4" key="1">
    <citation type="submission" date="2019-07" db="EMBL/GenBank/DDBJ databases">
        <title>Whole genome shotgun sequence of Novosphingobium sediminis NBRC 106119.</title>
        <authorList>
            <person name="Hosoyama A."/>
            <person name="Uohara A."/>
            <person name="Ohji S."/>
            <person name="Ichikawa N."/>
        </authorList>
    </citation>
    <scope>NUCLEOTIDE SEQUENCE [LARGE SCALE GENOMIC DNA]</scope>
    <source>
        <strain evidence="3 4">NBRC 106119</strain>
    </source>
</reference>
<dbReference type="Proteomes" id="UP000321464">
    <property type="component" value="Unassembled WGS sequence"/>
</dbReference>
<dbReference type="OrthoDB" id="9802674at2"/>
<gene>
    <name evidence="3" type="ORF">NSE01_10270</name>
</gene>
<dbReference type="Pfam" id="PF09476">
    <property type="entry name" value="Pilus_CpaD"/>
    <property type="match status" value="1"/>
</dbReference>
<evidence type="ECO:0000313" key="4">
    <source>
        <dbReference type="Proteomes" id="UP000321464"/>
    </source>
</evidence>
<dbReference type="EMBL" id="BJYR01000007">
    <property type="protein sequence ID" value="GEN99194.1"/>
    <property type="molecule type" value="Genomic_DNA"/>
</dbReference>
<keyword evidence="2" id="KW-0732">Signal</keyword>
<dbReference type="RefSeq" id="WP_147158554.1">
    <property type="nucleotide sequence ID" value="NZ_BJYR01000007.1"/>
</dbReference>
<dbReference type="AlphaFoldDB" id="A0A512AHK2"/>
<feature type="chain" id="PRO_5021730760" description="Pilus assembly protein CpaD" evidence="2">
    <location>
        <begin position="27"/>
        <end position="223"/>
    </location>
</feature>
<evidence type="ECO:0008006" key="5">
    <source>
        <dbReference type="Google" id="ProtNLM"/>
    </source>
</evidence>
<name>A0A512AHK2_9SPHN</name>
<evidence type="ECO:0000256" key="1">
    <source>
        <dbReference type="SAM" id="MobiDB-lite"/>
    </source>
</evidence>
<feature type="signal peptide" evidence="2">
    <location>
        <begin position="1"/>
        <end position="26"/>
    </location>
</feature>
<comment type="caution">
    <text evidence="3">The sequence shown here is derived from an EMBL/GenBank/DDBJ whole genome shotgun (WGS) entry which is preliminary data.</text>
</comment>
<proteinExistence type="predicted"/>